<sequence>MSLFAVQPNAVMPSEEAAPPPPRCIPPFEECNATVNEWGVWPAEFVADPAHDQTITCAASATEIESRVRCGNEPVNRNCTALVPDSKCVFKWAHATTAAATACSCQCCLLGAEQCEMRSSSSMSSGMSISIGSSSIDGSGSYLLGDQQHQQHDHGFFETTDVASVQYFVELSVVV</sequence>
<evidence type="ECO:0000313" key="3">
    <source>
        <dbReference type="Proteomes" id="UP000008068"/>
    </source>
</evidence>
<evidence type="ECO:0000313" key="2">
    <source>
        <dbReference type="EMBL" id="EGT34488.1"/>
    </source>
</evidence>
<dbReference type="InParanoid" id="G0PLC6"/>
<keyword evidence="3" id="KW-1185">Reference proteome</keyword>
<organism evidence="3">
    <name type="scientific">Caenorhabditis brenneri</name>
    <name type="common">Nematode worm</name>
    <dbReference type="NCBI Taxonomy" id="135651"/>
    <lineage>
        <taxon>Eukaryota</taxon>
        <taxon>Metazoa</taxon>
        <taxon>Ecdysozoa</taxon>
        <taxon>Nematoda</taxon>
        <taxon>Chromadorea</taxon>
        <taxon>Rhabditida</taxon>
        <taxon>Rhabditina</taxon>
        <taxon>Rhabditomorpha</taxon>
        <taxon>Rhabditoidea</taxon>
        <taxon>Rhabditidae</taxon>
        <taxon>Peloderinae</taxon>
        <taxon>Caenorhabditis</taxon>
    </lineage>
</organism>
<dbReference type="Proteomes" id="UP000008068">
    <property type="component" value="Unassembled WGS sequence"/>
</dbReference>
<feature type="region of interest" description="Disordered" evidence="1">
    <location>
        <begin position="1"/>
        <end position="20"/>
    </location>
</feature>
<dbReference type="EMBL" id="GL381057">
    <property type="protein sequence ID" value="EGT34488.1"/>
    <property type="molecule type" value="Genomic_DNA"/>
</dbReference>
<name>G0PLC6_CAEBE</name>
<dbReference type="OrthoDB" id="5864422at2759"/>
<dbReference type="eggNOG" id="ENOG502TH8J">
    <property type="taxonomic scope" value="Eukaryota"/>
</dbReference>
<reference evidence="3" key="1">
    <citation type="submission" date="2011-07" db="EMBL/GenBank/DDBJ databases">
        <authorList>
            <consortium name="Caenorhabditis brenneri Sequencing and Analysis Consortium"/>
            <person name="Wilson R.K."/>
        </authorList>
    </citation>
    <scope>NUCLEOTIDE SEQUENCE [LARGE SCALE GENOMIC DNA]</scope>
    <source>
        <strain evidence="3">PB2801</strain>
    </source>
</reference>
<dbReference type="AlphaFoldDB" id="G0PLC6"/>
<gene>
    <name evidence="2" type="ORF">CAEBREN_28765</name>
</gene>
<evidence type="ECO:0000256" key="1">
    <source>
        <dbReference type="SAM" id="MobiDB-lite"/>
    </source>
</evidence>
<accession>G0PLC6</accession>
<protein>
    <submittedName>
        <fullName evidence="2">Uncharacterized protein</fullName>
    </submittedName>
</protein>
<proteinExistence type="predicted"/>
<dbReference type="FunCoup" id="G0PLC6">
    <property type="interactions" value="1315"/>
</dbReference>
<dbReference type="HOGENOM" id="CLU_093269_0_0_1"/>